<accession>A0A250VT74</accession>
<evidence type="ECO:0000313" key="1">
    <source>
        <dbReference type="EMBL" id="GAX57296.1"/>
    </source>
</evidence>
<dbReference type="GO" id="GO:0004222">
    <property type="term" value="F:metalloendopeptidase activity"/>
    <property type="evidence" value="ECO:0007669"/>
    <property type="project" value="InterPro"/>
</dbReference>
<dbReference type="InterPro" id="IPR037219">
    <property type="entry name" value="Peptidase_M41-like"/>
</dbReference>
<comment type="caution">
    <text evidence="1">The sequence shown here is derived from an EMBL/GenBank/DDBJ whole genome shotgun (WGS) entry which is preliminary data.</text>
</comment>
<sequence>MTSTPAAPASTWHDGICVIGQPYPTRNYAADIGDDSDTALGLTETQLDYLRAIHESGHAITVLTARAHLHSAEIVHGEATTEVGGITYACHLADGHAYAIYSAAGERAADRWLHEAGLWSPTRAVANEVAAHSDRASFLAINPHVGFGDKDVHYQHIHDLADQALNTHWAAVTAVASALHQHHHLTGDAIAALTGLPNTPYCTA</sequence>
<gene>
    <name evidence="1" type="ORF">SO3561_08866</name>
</gene>
<reference evidence="2" key="1">
    <citation type="submission" date="2017-05" db="EMBL/GenBank/DDBJ databases">
        <title>Streptomyces olivochromogenes NBRC 3561 whole genome shotgun sequence.</title>
        <authorList>
            <person name="Dohra H."/>
            <person name="Kodani S."/>
        </authorList>
    </citation>
    <scope>NUCLEOTIDE SEQUENCE [LARGE SCALE GENOMIC DNA]</scope>
    <source>
        <strain evidence="2">NBRC 3561</strain>
    </source>
</reference>
<keyword evidence="2" id="KW-1185">Reference proteome</keyword>
<name>A0A250VT74_STROL</name>
<organism evidence="1 2">
    <name type="scientific">Streptomyces olivochromogenes</name>
    <dbReference type="NCBI Taxonomy" id="1963"/>
    <lineage>
        <taxon>Bacteria</taxon>
        <taxon>Bacillati</taxon>
        <taxon>Actinomycetota</taxon>
        <taxon>Actinomycetes</taxon>
        <taxon>Kitasatosporales</taxon>
        <taxon>Streptomycetaceae</taxon>
        <taxon>Streptomyces</taxon>
    </lineage>
</organism>
<dbReference type="STRING" id="1963.AQJ27_44995"/>
<dbReference type="GO" id="GO:0006508">
    <property type="term" value="P:proteolysis"/>
    <property type="evidence" value="ECO:0007669"/>
    <property type="project" value="InterPro"/>
</dbReference>
<proteinExistence type="predicted"/>
<dbReference type="AlphaFoldDB" id="A0A250VT74"/>
<dbReference type="GO" id="GO:0005524">
    <property type="term" value="F:ATP binding"/>
    <property type="evidence" value="ECO:0007669"/>
    <property type="project" value="InterPro"/>
</dbReference>
<dbReference type="Proteomes" id="UP000217446">
    <property type="component" value="Unassembled WGS sequence"/>
</dbReference>
<evidence type="ECO:0000313" key="2">
    <source>
        <dbReference type="Proteomes" id="UP000217446"/>
    </source>
</evidence>
<dbReference type="GO" id="GO:0004176">
    <property type="term" value="F:ATP-dependent peptidase activity"/>
    <property type="evidence" value="ECO:0007669"/>
    <property type="project" value="InterPro"/>
</dbReference>
<dbReference type="RefSeq" id="WP_067382990.1">
    <property type="nucleotide sequence ID" value="NZ_BDQI01000034.1"/>
</dbReference>
<dbReference type="SUPFAM" id="SSF140990">
    <property type="entry name" value="FtsH protease domain-like"/>
    <property type="match status" value="1"/>
</dbReference>
<protein>
    <submittedName>
        <fullName evidence="1">Uncharacterized protein</fullName>
    </submittedName>
</protein>
<dbReference type="EMBL" id="BDQI01000034">
    <property type="protein sequence ID" value="GAX57296.1"/>
    <property type="molecule type" value="Genomic_DNA"/>
</dbReference>